<dbReference type="EMBL" id="UGOG01000001">
    <property type="protein sequence ID" value="STX62382.1"/>
    <property type="molecule type" value="Genomic_DNA"/>
</dbReference>
<keyword evidence="1" id="KW-0472">Membrane</keyword>
<feature type="transmembrane region" description="Helical" evidence="1">
    <location>
        <begin position="117"/>
        <end position="138"/>
    </location>
</feature>
<evidence type="ECO:0000313" key="4">
    <source>
        <dbReference type="Proteomes" id="UP000054985"/>
    </source>
</evidence>
<reference evidence="2 4" key="1">
    <citation type="submission" date="2015-11" db="EMBL/GenBank/DDBJ databases">
        <title>Genomic analysis of 38 Legionella species identifies large and diverse effector repertoires.</title>
        <authorList>
            <person name="Burstein D."/>
            <person name="Amaro F."/>
            <person name="Zusman T."/>
            <person name="Lifshitz Z."/>
            <person name="Cohen O."/>
            <person name="Gilbert J.A."/>
            <person name="Pupko T."/>
            <person name="Shuman H.A."/>
            <person name="Segal G."/>
        </authorList>
    </citation>
    <scope>NUCLEOTIDE SEQUENCE [LARGE SCALE GENOMIC DNA]</scope>
    <source>
        <strain evidence="2 4">ATCC 43877</strain>
    </source>
</reference>
<dbReference type="AlphaFoldDB" id="A0A378JY18"/>
<name>A0A378JY18_9GAMM</name>
<keyword evidence="1" id="KW-1133">Transmembrane helix</keyword>
<feature type="transmembrane region" description="Helical" evidence="1">
    <location>
        <begin position="51"/>
        <end position="68"/>
    </location>
</feature>
<keyword evidence="1" id="KW-0812">Transmembrane</keyword>
<feature type="transmembrane region" description="Helical" evidence="1">
    <location>
        <begin position="183"/>
        <end position="204"/>
    </location>
</feature>
<feature type="transmembrane region" description="Helical" evidence="1">
    <location>
        <begin position="21"/>
        <end position="39"/>
    </location>
</feature>
<accession>A0A378JY18</accession>
<protein>
    <submittedName>
        <fullName evidence="3">Uncharacterized protein</fullName>
    </submittedName>
</protein>
<feature type="transmembrane region" description="Helical" evidence="1">
    <location>
        <begin position="144"/>
        <end position="162"/>
    </location>
</feature>
<evidence type="ECO:0000313" key="5">
    <source>
        <dbReference type="Proteomes" id="UP000254040"/>
    </source>
</evidence>
<organism evidence="3 5">
    <name type="scientific">Legionella moravica</name>
    <dbReference type="NCBI Taxonomy" id="39962"/>
    <lineage>
        <taxon>Bacteria</taxon>
        <taxon>Pseudomonadati</taxon>
        <taxon>Pseudomonadota</taxon>
        <taxon>Gammaproteobacteria</taxon>
        <taxon>Legionellales</taxon>
        <taxon>Legionellaceae</taxon>
        <taxon>Legionella</taxon>
    </lineage>
</organism>
<keyword evidence="4" id="KW-1185">Reference proteome</keyword>
<dbReference type="RefSeq" id="WP_028383102.1">
    <property type="nucleotide sequence ID" value="NZ_CAAAJG010000003.1"/>
</dbReference>
<dbReference type="EMBL" id="LNYN01000029">
    <property type="protein sequence ID" value="KTD32285.1"/>
    <property type="molecule type" value="Genomic_DNA"/>
</dbReference>
<dbReference type="Proteomes" id="UP000254040">
    <property type="component" value="Unassembled WGS sequence"/>
</dbReference>
<evidence type="ECO:0000256" key="1">
    <source>
        <dbReference type="SAM" id="Phobius"/>
    </source>
</evidence>
<dbReference type="OrthoDB" id="894188at2"/>
<gene>
    <name evidence="2" type="ORF">Lmor_2223</name>
    <name evidence="3" type="ORF">NCTC12239_01313</name>
</gene>
<dbReference type="Proteomes" id="UP000054985">
    <property type="component" value="Unassembled WGS sequence"/>
</dbReference>
<evidence type="ECO:0000313" key="2">
    <source>
        <dbReference type="EMBL" id="KTD32285.1"/>
    </source>
</evidence>
<sequence>MKNIENKNGKRRRTHWSMKTCFWTALIIVLLSSTIVILLMHKPVWIELETLALVIGLMMTFFYSYILYHGVKFLDDGAITVSEAISNISKWDFLNSLYVDNIGDFSKAGASEDPMELLIGLFLDILFSLLLTFILGLLSWFGGNLVATSIIIITIPLFYIFTRSIRFVMRHVEECRGKVLKSIQYGLGYALLKTTTLCIMIFAAHQLANLIKMSIFGGAIL</sequence>
<proteinExistence type="predicted"/>
<reference evidence="3 5" key="2">
    <citation type="submission" date="2018-06" db="EMBL/GenBank/DDBJ databases">
        <authorList>
            <consortium name="Pathogen Informatics"/>
            <person name="Doyle S."/>
        </authorList>
    </citation>
    <scope>NUCLEOTIDE SEQUENCE [LARGE SCALE GENOMIC DNA]</scope>
    <source>
        <strain evidence="3 5">NCTC12239</strain>
    </source>
</reference>
<evidence type="ECO:0000313" key="3">
    <source>
        <dbReference type="EMBL" id="STX62382.1"/>
    </source>
</evidence>